<name>A0A915IKY2_ROMCU</name>
<dbReference type="WBParaSite" id="nRc.2.0.1.t14475-RA">
    <property type="protein sequence ID" value="nRc.2.0.1.t14475-RA"/>
    <property type="gene ID" value="nRc.2.0.1.g14475"/>
</dbReference>
<protein>
    <submittedName>
        <fullName evidence="2">Uncharacterized protein</fullName>
    </submittedName>
</protein>
<evidence type="ECO:0000313" key="1">
    <source>
        <dbReference type="Proteomes" id="UP000887565"/>
    </source>
</evidence>
<proteinExistence type="predicted"/>
<organism evidence="1 2">
    <name type="scientific">Romanomermis culicivorax</name>
    <name type="common">Nematode worm</name>
    <dbReference type="NCBI Taxonomy" id="13658"/>
    <lineage>
        <taxon>Eukaryota</taxon>
        <taxon>Metazoa</taxon>
        <taxon>Ecdysozoa</taxon>
        <taxon>Nematoda</taxon>
        <taxon>Enoplea</taxon>
        <taxon>Dorylaimia</taxon>
        <taxon>Mermithida</taxon>
        <taxon>Mermithoidea</taxon>
        <taxon>Mermithidae</taxon>
        <taxon>Romanomermis</taxon>
    </lineage>
</organism>
<evidence type="ECO:0000313" key="2">
    <source>
        <dbReference type="WBParaSite" id="nRc.2.0.1.t14475-RA"/>
    </source>
</evidence>
<sequence>MCVIRQSGCFPGQTWFDMLHGTGQQGNSEYWSCRDDERWLSGHSVVAVVDIGAMGGSNAAIGDSAIEDDVAGSTSIGGGGGSRTLNTGFSRFFKASKRF</sequence>
<keyword evidence="1" id="KW-1185">Reference proteome</keyword>
<dbReference type="AlphaFoldDB" id="A0A915IKY2"/>
<reference evidence="2" key="1">
    <citation type="submission" date="2022-11" db="UniProtKB">
        <authorList>
            <consortium name="WormBaseParasite"/>
        </authorList>
    </citation>
    <scope>IDENTIFICATION</scope>
</reference>
<dbReference type="Proteomes" id="UP000887565">
    <property type="component" value="Unplaced"/>
</dbReference>
<accession>A0A915IKY2</accession>